<reference evidence="13 14" key="2">
    <citation type="journal article" date="2019" name="G3 (Bethesda)">
        <title>Hybrid Assembly of the Genome of the Entomopathogenic Nematode Steinernema carpocapsae Identifies the X-Chromosome.</title>
        <authorList>
            <person name="Serra L."/>
            <person name="Macchietto M."/>
            <person name="Macias-Munoz A."/>
            <person name="McGill C.J."/>
            <person name="Rodriguez I.M."/>
            <person name="Rodriguez B."/>
            <person name="Murad R."/>
            <person name="Mortazavi A."/>
        </authorList>
    </citation>
    <scope>NUCLEOTIDE SEQUENCE [LARGE SCALE GENOMIC DNA]</scope>
    <source>
        <strain evidence="13 14">ALL</strain>
    </source>
</reference>
<dbReference type="InterPro" id="IPR000719">
    <property type="entry name" value="Prot_kinase_dom"/>
</dbReference>
<protein>
    <recommendedName>
        <fullName evidence="9">Tyrosine-protein kinase</fullName>
        <ecNumber evidence="9">2.7.10.2</ecNumber>
    </recommendedName>
</protein>
<dbReference type="FunFam" id="3.30.200.20:FF:000518">
    <property type="entry name" value="Tyrosine-protein kinase"/>
    <property type="match status" value="1"/>
</dbReference>
<dbReference type="AlphaFoldDB" id="A0A4U5N4G6"/>
<keyword evidence="4 8" id="KW-0067">ATP-binding</keyword>
<dbReference type="PROSITE" id="PS00109">
    <property type="entry name" value="PROTEIN_KINASE_TYR"/>
    <property type="match status" value="1"/>
</dbReference>
<dbReference type="CDD" id="cd10361">
    <property type="entry name" value="SH2_Fps_family"/>
    <property type="match status" value="1"/>
</dbReference>
<keyword evidence="3 9" id="KW-0418">Kinase</keyword>
<evidence type="ECO:0000313" key="14">
    <source>
        <dbReference type="Proteomes" id="UP000298663"/>
    </source>
</evidence>
<accession>A0A4U5N4G6</accession>
<dbReference type="GO" id="GO:0004715">
    <property type="term" value="F:non-membrane spanning protein tyrosine kinase activity"/>
    <property type="evidence" value="ECO:0007669"/>
    <property type="project" value="UniProtKB-EC"/>
</dbReference>
<keyword evidence="14" id="KW-1185">Reference proteome</keyword>
<feature type="domain" description="Protein kinase" evidence="12">
    <location>
        <begin position="370"/>
        <end position="637"/>
    </location>
</feature>
<feature type="region of interest" description="Disordered" evidence="10">
    <location>
        <begin position="151"/>
        <end position="224"/>
    </location>
</feature>
<keyword evidence="5 9" id="KW-0829">Tyrosine-protein kinase</keyword>
<comment type="catalytic activity">
    <reaction evidence="6 9">
        <text>L-tyrosyl-[protein] + ATP = O-phospho-L-tyrosyl-[protein] + ADP + H(+)</text>
        <dbReference type="Rhea" id="RHEA:10596"/>
        <dbReference type="Rhea" id="RHEA-COMP:10136"/>
        <dbReference type="Rhea" id="RHEA-COMP:20101"/>
        <dbReference type="ChEBI" id="CHEBI:15378"/>
        <dbReference type="ChEBI" id="CHEBI:30616"/>
        <dbReference type="ChEBI" id="CHEBI:46858"/>
        <dbReference type="ChEBI" id="CHEBI:61978"/>
        <dbReference type="ChEBI" id="CHEBI:456216"/>
        <dbReference type="EC" id="2.7.10.2"/>
    </reaction>
</comment>
<dbReference type="InterPro" id="IPR011009">
    <property type="entry name" value="Kinase-like_dom_sf"/>
</dbReference>
<dbReference type="SMART" id="SM00219">
    <property type="entry name" value="TyrKc"/>
    <property type="match status" value="1"/>
</dbReference>
<dbReference type="EC" id="2.7.10.2" evidence="9"/>
<dbReference type="SUPFAM" id="SSF55550">
    <property type="entry name" value="SH2 domain"/>
    <property type="match status" value="1"/>
</dbReference>
<dbReference type="OrthoDB" id="546826at2759"/>
<evidence type="ECO:0000256" key="4">
    <source>
        <dbReference type="ARBA" id="ARBA00022840"/>
    </source>
</evidence>
<keyword evidence="2 8" id="KW-0547">Nucleotide-binding</keyword>
<evidence type="ECO:0000256" key="5">
    <source>
        <dbReference type="ARBA" id="ARBA00023137"/>
    </source>
</evidence>
<dbReference type="PRINTS" id="PR00109">
    <property type="entry name" value="TYRKINASE"/>
</dbReference>
<feature type="compositionally biased region" description="Basic residues" evidence="10">
    <location>
        <begin position="770"/>
        <end position="780"/>
    </location>
</feature>
<dbReference type="EMBL" id="AZBU02000005">
    <property type="protein sequence ID" value="TKR77204.1"/>
    <property type="molecule type" value="Genomic_DNA"/>
</dbReference>
<dbReference type="InterPro" id="IPR001245">
    <property type="entry name" value="Ser-Thr/Tyr_kinase_cat_dom"/>
</dbReference>
<feature type="compositionally biased region" description="Pro residues" evidence="10">
    <location>
        <begin position="207"/>
        <end position="219"/>
    </location>
</feature>
<evidence type="ECO:0000256" key="3">
    <source>
        <dbReference type="ARBA" id="ARBA00022777"/>
    </source>
</evidence>
<evidence type="ECO:0000256" key="9">
    <source>
        <dbReference type="RuleBase" id="RU362096"/>
    </source>
</evidence>
<feature type="compositionally biased region" description="Polar residues" evidence="10">
    <location>
        <begin position="642"/>
        <end position="651"/>
    </location>
</feature>
<feature type="compositionally biased region" description="Polar residues" evidence="10">
    <location>
        <begin position="75"/>
        <end position="96"/>
    </location>
</feature>
<feature type="region of interest" description="Disordered" evidence="10">
    <location>
        <begin position="54"/>
        <end position="128"/>
    </location>
</feature>
<dbReference type="Gene3D" id="3.30.200.20">
    <property type="entry name" value="Phosphorylase Kinase, domain 1"/>
    <property type="match status" value="1"/>
</dbReference>
<feature type="compositionally biased region" description="Basic and acidic residues" evidence="10">
    <location>
        <begin position="709"/>
        <end position="720"/>
    </location>
</feature>
<feature type="compositionally biased region" description="Polar residues" evidence="10">
    <location>
        <begin position="748"/>
        <end position="758"/>
    </location>
</feature>
<evidence type="ECO:0000256" key="8">
    <source>
        <dbReference type="PROSITE-ProRule" id="PRU10141"/>
    </source>
</evidence>
<dbReference type="InterPro" id="IPR017441">
    <property type="entry name" value="Protein_kinase_ATP_BS"/>
</dbReference>
<dbReference type="STRING" id="34508.A0A4U5N4G6"/>
<dbReference type="InterPro" id="IPR050198">
    <property type="entry name" value="Non-receptor_tyrosine_kinases"/>
</dbReference>
<dbReference type="PROSITE" id="PS00107">
    <property type="entry name" value="PROTEIN_KINASE_ATP"/>
    <property type="match status" value="1"/>
</dbReference>
<gene>
    <name evidence="13" type="ORF">L596_018218</name>
</gene>
<proteinExistence type="inferred from homology"/>
<evidence type="ECO:0000256" key="6">
    <source>
        <dbReference type="ARBA" id="ARBA00051245"/>
    </source>
</evidence>
<comment type="caution">
    <text evidence="13">The sequence shown here is derived from an EMBL/GenBank/DDBJ whole genome shotgun (WGS) entry which is preliminary data.</text>
</comment>
<dbReference type="PROSITE" id="PS50011">
    <property type="entry name" value="PROTEIN_KINASE_DOM"/>
    <property type="match status" value="1"/>
</dbReference>
<dbReference type="Proteomes" id="UP000298663">
    <property type="component" value="Unassembled WGS sequence"/>
</dbReference>
<feature type="compositionally biased region" description="Basic and acidic residues" evidence="10">
    <location>
        <begin position="157"/>
        <end position="173"/>
    </location>
</feature>
<dbReference type="SMART" id="SM00252">
    <property type="entry name" value="SH2"/>
    <property type="match status" value="1"/>
</dbReference>
<name>A0A4U5N4G6_STECR</name>
<organism evidence="13 14">
    <name type="scientific">Steinernema carpocapsae</name>
    <name type="common">Entomopathogenic nematode</name>
    <dbReference type="NCBI Taxonomy" id="34508"/>
    <lineage>
        <taxon>Eukaryota</taxon>
        <taxon>Metazoa</taxon>
        <taxon>Ecdysozoa</taxon>
        <taxon>Nematoda</taxon>
        <taxon>Chromadorea</taxon>
        <taxon>Rhabditida</taxon>
        <taxon>Tylenchina</taxon>
        <taxon>Panagrolaimomorpha</taxon>
        <taxon>Strongyloidoidea</taxon>
        <taxon>Steinernematidae</taxon>
        <taxon>Steinernema</taxon>
    </lineage>
</organism>
<feature type="domain" description="SH2" evidence="11">
    <location>
        <begin position="259"/>
        <end position="358"/>
    </location>
</feature>
<sequence length="780" mass="87360">MNLASELLLKLEVEFKIRALLAEILLNSRLQKECASSAAPLLLHSSDCRLVERMKQRKPSPKQSLPENLRIASETPETGTDSNAPTRTTTDGSGESESGPRYNRPKSFREKALDVESPTQDDPPIAHPDEFVEVGMNAAEQRNEYMRYAPEDVAPPEEAKEKQTQPKPKEKRTQKVIQRNVLKTKSPAVQKRSPPEFDRPEKRLPSAEPPPPPPMPPAPASSASGDEYEMLINLMVEPPPVPPVLAPPKTVAKIEEQHYYHGLLPREDVVALLHACGDFLVRTTEMVSGSNRQFCISVNWSGQQHHFIVQTSKKGLFFLEENAGPKHLEFPEVIDLVNHYLKNHREFSPYKVVLMNPICRQSWQLRHDQVQLSKRLGEGAFGEVYSGVLTLMDPKKSKVDVAIKLMKCESFSKHQIEVMMKEARIMRGLSHPNVVRFYGVAAIQEPLLIVMELVTGGALHSYLRNNATKIPVNERMNMCLDAALGIDYVHRKGLVHRDIAARNCLYGNKSLKISDFGLSKKGKKVMLTTNERAPVRSIAPEVFLTQTYTPAADVWAYGVLVWEIFMHGMEPYVGWTGLQIRDQIINHNYRLEFPWWTPAAFITLLKISVFTADPKNRITCAKIARELEKMTGRSPPIKSKLHSTAKSSASQDTEDAKTDPKKSGISQSSENSVDKTKSKNSEEGKLAKKTKKKCEEKLKNGQPQKAKKLRTEKSGEEAPKTKIAVSANKTAGSREVFSNFAVSRKKGQSANSVDTGTLSAEPKPRDKKNNLKKHKSAVQN</sequence>
<evidence type="ECO:0000256" key="7">
    <source>
        <dbReference type="PROSITE-ProRule" id="PRU00191"/>
    </source>
</evidence>
<dbReference type="SUPFAM" id="SSF56112">
    <property type="entry name" value="Protein kinase-like (PK-like)"/>
    <property type="match status" value="1"/>
</dbReference>
<feature type="region of interest" description="Disordered" evidence="10">
    <location>
        <begin position="629"/>
        <end position="780"/>
    </location>
</feature>
<dbReference type="Pfam" id="PF07714">
    <property type="entry name" value="PK_Tyr_Ser-Thr"/>
    <property type="match status" value="1"/>
</dbReference>
<keyword evidence="7" id="KW-0727">SH2 domain</keyword>
<dbReference type="Gene3D" id="3.30.505.10">
    <property type="entry name" value="SH2 domain"/>
    <property type="match status" value="1"/>
</dbReference>
<dbReference type="InterPro" id="IPR020635">
    <property type="entry name" value="Tyr_kinase_cat_dom"/>
</dbReference>
<feature type="compositionally biased region" description="Basic and acidic residues" evidence="10">
    <location>
        <begin position="193"/>
        <end position="205"/>
    </location>
</feature>
<evidence type="ECO:0000256" key="10">
    <source>
        <dbReference type="SAM" id="MobiDB-lite"/>
    </source>
</evidence>
<dbReference type="Gene3D" id="1.10.510.10">
    <property type="entry name" value="Transferase(Phosphotransferase) domain 1"/>
    <property type="match status" value="1"/>
</dbReference>
<evidence type="ECO:0000256" key="1">
    <source>
        <dbReference type="ARBA" id="ARBA00022679"/>
    </source>
</evidence>
<feature type="compositionally biased region" description="Basic and acidic residues" evidence="10">
    <location>
        <begin position="672"/>
        <end position="686"/>
    </location>
</feature>
<evidence type="ECO:0000259" key="12">
    <source>
        <dbReference type="PROSITE" id="PS50011"/>
    </source>
</evidence>
<evidence type="ECO:0000313" key="13">
    <source>
        <dbReference type="EMBL" id="TKR77204.1"/>
    </source>
</evidence>
<dbReference type="CDD" id="cd00192">
    <property type="entry name" value="PTKc"/>
    <property type="match status" value="1"/>
</dbReference>
<keyword evidence="1 9" id="KW-0808">Transferase</keyword>
<dbReference type="GO" id="GO:0005524">
    <property type="term" value="F:ATP binding"/>
    <property type="evidence" value="ECO:0007669"/>
    <property type="project" value="UniProtKB-UniRule"/>
</dbReference>
<dbReference type="InterPro" id="IPR035849">
    <property type="entry name" value="Fes/Fps/Fer_SH2"/>
</dbReference>
<dbReference type="InterPro" id="IPR036860">
    <property type="entry name" value="SH2_dom_sf"/>
</dbReference>
<evidence type="ECO:0000256" key="2">
    <source>
        <dbReference type="ARBA" id="ARBA00022741"/>
    </source>
</evidence>
<dbReference type="PANTHER" id="PTHR24418">
    <property type="entry name" value="TYROSINE-PROTEIN KINASE"/>
    <property type="match status" value="1"/>
</dbReference>
<feature type="binding site" evidence="8">
    <location>
        <position position="404"/>
    </location>
    <ligand>
        <name>ATP</name>
        <dbReference type="ChEBI" id="CHEBI:30616"/>
    </ligand>
</feature>
<evidence type="ECO:0000259" key="11">
    <source>
        <dbReference type="PROSITE" id="PS50001"/>
    </source>
</evidence>
<dbReference type="Pfam" id="PF00017">
    <property type="entry name" value="SH2"/>
    <property type="match status" value="1"/>
</dbReference>
<reference evidence="13 14" key="1">
    <citation type="journal article" date="2015" name="Genome Biol.">
        <title>Comparative genomics of Steinernema reveals deeply conserved gene regulatory networks.</title>
        <authorList>
            <person name="Dillman A.R."/>
            <person name="Macchietto M."/>
            <person name="Porter C.F."/>
            <person name="Rogers A."/>
            <person name="Williams B."/>
            <person name="Antoshechkin I."/>
            <person name="Lee M.M."/>
            <person name="Goodwin Z."/>
            <person name="Lu X."/>
            <person name="Lewis E.E."/>
            <person name="Goodrich-Blair H."/>
            <person name="Stock S.P."/>
            <person name="Adams B.J."/>
            <person name="Sternberg P.W."/>
            <person name="Mortazavi A."/>
        </authorList>
    </citation>
    <scope>NUCLEOTIDE SEQUENCE [LARGE SCALE GENOMIC DNA]</scope>
    <source>
        <strain evidence="13 14">ALL</strain>
    </source>
</reference>
<dbReference type="PROSITE" id="PS50001">
    <property type="entry name" value="SH2"/>
    <property type="match status" value="1"/>
</dbReference>
<dbReference type="InterPro" id="IPR008266">
    <property type="entry name" value="Tyr_kinase_AS"/>
</dbReference>
<comment type="similarity">
    <text evidence="9">Belongs to the protein kinase superfamily. Tyr protein kinase family.</text>
</comment>
<dbReference type="InterPro" id="IPR000980">
    <property type="entry name" value="SH2"/>
</dbReference>